<dbReference type="Proteomes" id="UP001217838">
    <property type="component" value="Unassembled WGS sequence"/>
</dbReference>
<sequence>MTGIPRYEPYEPSPELAAAIDEACPGESNDPCVSLPAGCRDPRG</sequence>
<gene>
    <name evidence="1" type="ORF">POL58_24285</name>
</gene>
<proteinExistence type="predicted"/>
<dbReference type="EMBL" id="JAQNDN010000013">
    <property type="protein sequence ID" value="MDC0670899.1"/>
    <property type="molecule type" value="Genomic_DNA"/>
</dbReference>
<comment type="caution">
    <text evidence="1">The sequence shown here is derived from an EMBL/GenBank/DDBJ whole genome shotgun (WGS) entry which is preliminary data.</text>
</comment>
<protein>
    <submittedName>
        <fullName evidence="1">Uncharacterized protein</fullName>
    </submittedName>
</protein>
<evidence type="ECO:0000313" key="1">
    <source>
        <dbReference type="EMBL" id="MDC0670899.1"/>
    </source>
</evidence>
<organism evidence="1 2">
    <name type="scientific">Nannocystis radixulma</name>
    <dbReference type="NCBI Taxonomy" id="2995305"/>
    <lineage>
        <taxon>Bacteria</taxon>
        <taxon>Pseudomonadati</taxon>
        <taxon>Myxococcota</taxon>
        <taxon>Polyangia</taxon>
        <taxon>Nannocystales</taxon>
        <taxon>Nannocystaceae</taxon>
        <taxon>Nannocystis</taxon>
    </lineage>
</organism>
<accession>A0ABT5B9T0</accession>
<keyword evidence="2" id="KW-1185">Reference proteome</keyword>
<evidence type="ECO:0000313" key="2">
    <source>
        <dbReference type="Proteomes" id="UP001217838"/>
    </source>
</evidence>
<name>A0ABT5B9T0_9BACT</name>
<reference evidence="1 2" key="1">
    <citation type="submission" date="2022-11" db="EMBL/GenBank/DDBJ databases">
        <title>Minimal conservation of predation-associated metabolite biosynthetic gene clusters underscores biosynthetic potential of Myxococcota including descriptions for ten novel species: Archangium lansinium sp. nov., Myxococcus landrumus sp. nov., Nannocystis bai.</title>
        <authorList>
            <person name="Ahearne A."/>
            <person name="Stevens C."/>
            <person name="Dowd S."/>
        </authorList>
    </citation>
    <scope>NUCLEOTIDE SEQUENCE [LARGE SCALE GENOMIC DNA]</scope>
    <source>
        <strain evidence="1 2">NCELM</strain>
    </source>
</reference>
<dbReference type="RefSeq" id="WP_272000873.1">
    <property type="nucleotide sequence ID" value="NZ_JAQNDN010000013.1"/>
</dbReference>